<proteinExistence type="predicted"/>
<dbReference type="GeneID" id="18266141"/>
<keyword evidence="2" id="KW-0489">Methyltransferase</keyword>
<dbReference type="EMBL" id="KF740664">
    <property type="protein sequence ID" value="AHH01680.1"/>
    <property type="molecule type" value="Genomic_DNA"/>
</dbReference>
<dbReference type="InterPro" id="IPR052514">
    <property type="entry name" value="SAM-dependent_MTase"/>
</dbReference>
<dbReference type="KEGG" id="vg:18266141"/>
<keyword evidence="3" id="KW-1185">Reference proteome</keyword>
<dbReference type="NCBIfam" id="TIGR01444">
    <property type="entry name" value="fkbM_fam"/>
    <property type="match status" value="1"/>
</dbReference>
<accession>W5SAA0</accession>
<dbReference type="Pfam" id="PF05050">
    <property type="entry name" value="Methyltransf_21"/>
    <property type="match status" value="1"/>
</dbReference>
<dbReference type="InterPro" id="IPR006342">
    <property type="entry name" value="FkbM_mtfrase"/>
</dbReference>
<evidence type="ECO:0000259" key="1">
    <source>
        <dbReference type="Pfam" id="PF05050"/>
    </source>
</evidence>
<sequence length="222" mass="24903">MKKYAIIEHCGQEFLFEDSQASYALSFIKEELKRGEYHSQGLVFSPGDVVVDIGAHVGVISTILGKFNPKIRIFAYEPLPQNYKALLKNLKRNGVTNVTPFNKGVSADGLPIEIGLCDFNTGGTSQFYDPSRTSKVEKVETVTWSQILEENGIEKVKLLKIDCEGAEHQILPTIDLTQVSFLTGEFHLNKKLREEGFSYAKLYDMLLTARVNFKVGEMEMLG</sequence>
<dbReference type="PANTHER" id="PTHR34203">
    <property type="entry name" value="METHYLTRANSFERASE, FKBM FAMILY PROTEIN"/>
    <property type="match status" value="1"/>
</dbReference>
<evidence type="ECO:0000313" key="3">
    <source>
        <dbReference type="Proteomes" id="UP000202176"/>
    </source>
</evidence>
<feature type="domain" description="Methyltransferase FkbM" evidence="1">
    <location>
        <begin position="52"/>
        <end position="192"/>
    </location>
</feature>
<dbReference type="GO" id="GO:0008168">
    <property type="term" value="F:methyltransferase activity"/>
    <property type="evidence" value="ECO:0007669"/>
    <property type="project" value="UniProtKB-KW"/>
</dbReference>
<evidence type="ECO:0000313" key="2">
    <source>
        <dbReference type="EMBL" id="AHH01680.1"/>
    </source>
</evidence>
<organism evidence="2 3">
    <name type="scientific">Pithovirus sibericum</name>
    <dbReference type="NCBI Taxonomy" id="1450746"/>
    <lineage>
        <taxon>Viruses</taxon>
        <taxon>Pithoviruses</taxon>
        <taxon>Orthopithovirinae</taxon>
        <taxon>Alphapithovirus</taxon>
        <taxon>Alphapithovirus sibericum</taxon>
    </lineage>
</organism>
<protein>
    <submittedName>
        <fullName evidence="2">Methyltransferase</fullName>
    </submittedName>
</protein>
<keyword evidence="2" id="KW-0808">Transferase</keyword>
<dbReference type="Gene3D" id="3.40.50.150">
    <property type="entry name" value="Vaccinia Virus protein VP39"/>
    <property type="match status" value="1"/>
</dbReference>
<dbReference type="SUPFAM" id="SSF53335">
    <property type="entry name" value="S-adenosyl-L-methionine-dependent methyltransferases"/>
    <property type="match status" value="1"/>
</dbReference>
<dbReference type="PANTHER" id="PTHR34203:SF15">
    <property type="entry name" value="SLL1173 PROTEIN"/>
    <property type="match status" value="1"/>
</dbReference>
<gene>
    <name evidence="2" type="ORF">pv_113</name>
</gene>
<dbReference type="GO" id="GO:0032259">
    <property type="term" value="P:methylation"/>
    <property type="evidence" value="ECO:0007669"/>
    <property type="project" value="UniProtKB-KW"/>
</dbReference>
<reference evidence="2 3" key="1">
    <citation type="journal article" date="2014" name="Proc. Natl. Acad. Sci. U.S.A.">
        <title>Thirty-thousand-year-old distant relative of giant icosahedral DNA viruses with a pandoravirus morphology.</title>
        <authorList>
            <person name="Legendre M."/>
            <person name="Bartoli J."/>
            <person name="Shmakova L."/>
            <person name="Jeudy S."/>
            <person name="Labadie K."/>
            <person name="Adrait A."/>
            <person name="Lescot M."/>
            <person name="Poirot O."/>
            <person name="Bertaux L."/>
            <person name="Bruley C."/>
            <person name="Coute Y."/>
            <person name="Rivkina E."/>
            <person name="Abergel C."/>
            <person name="Claverie J.M."/>
        </authorList>
    </citation>
    <scope>NUCLEOTIDE SEQUENCE [LARGE SCALE GENOMIC DNA]</scope>
    <source>
        <strain evidence="2">P1084-T</strain>
    </source>
</reference>
<dbReference type="RefSeq" id="YP_009001015.1">
    <property type="nucleotide sequence ID" value="NC_023423.1"/>
</dbReference>
<dbReference type="InterPro" id="IPR029063">
    <property type="entry name" value="SAM-dependent_MTases_sf"/>
</dbReference>
<dbReference type="Proteomes" id="UP000202176">
    <property type="component" value="Segment"/>
</dbReference>
<name>W5SAA0_9VIRU</name>